<dbReference type="AlphaFoldDB" id="A0ABD3ID40"/>
<feature type="region of interest" description="Disordered" evidence="7">
    <location>
        <begin position="165"/>
        <end position="201"/>
    </location>
</feature>
<evidence type="ECO:0000256" key="3">
    <source>
        <dbReference type="ARBA" id="ARBA00022840"/>
    </source>
</evidence>
<feature type="coiled-coil region" evidence="6">
    <location>
        <begin position="581"/>
        <end position="671"/>
    </location>
</feature>
<feature type="coiled-coil region" evidence="6">
    <location>
        <begin position="342"/>
        <end position="404"/>
    </location>
</feature>
<keyword evidence="2" id="KW-0547">Nucleotide-binding</keyword>
<name>A0ABD3ID40_9MARC</name>
<gene>
    <name evidence="8" type="ORF">R1sor_018332</name>
</gene>
<feature type="compositionally biased region" description="Low complexity" evidence="7">
    <location>
        <begin position="137"/>
        <end position="149"/>
    </location>
</feature>
<evidence type="ECO:0000256" key="6">
    <source>
        <dbReference type="SAM" id="Coils"/>
    </source>
</evidence>
<evidence type="ECO:0000256" key="4">
    <source>
        <dbReference type="ARBA" id="ARBA00023054"/>
    </source>
</evidence>
<feature type="region of interest" description="Disordered" evidence="7">
    <location>
        <begin position="13"/>
        <end position="112"/>
    </location>
</feature>
<proteinExistence type="predicted"/>
<dbReference type="SUPFAM" id="SSF57997">
    <property type="entry name" value="Tropomyosin"/>
    <property type="match status" value="1"/>
</dbReference>
<feature type="coiled-coil region" evidence="6">
    <location>
        <begin position="455"/>
        <end position="517"/>
    </location>
</feature>
<feature type="coiled-coil region" evidence="6">
    <location>
        <begin position="898"/>
        <end position="974"/>
    </location>
</feature>
<keyword evidence="5" id="KW-0505">Motor protein</keyword>
<dbReference type="PANTHER" id="PTHR37739">
    <property type="entry name" value="KINESIN-LIKE PROTEIN KIN-12D"/>
    <property type="match status" value="1"/>
</dbReference>
<reference evidence="8 9" key="1">
    <citation type="submission" date="2024-09" db="EMBL/GenBank/DDBJ databases">
        <title>Chromosome-scale assembly of Riccia sorocarpa.</title>
        <authorList>
            <person name="Paukszto L."/>
        </authorList>
    </citation>
    <scope>NUCLEOTIDE SEQUENCE [LARGE SCALE GENOMIC DNA]</scope>
    <source>
        <strain evidence="8">LP-2024</strain>
        <tissue evidence="8">Aerial parts of the thallus</tissue>
    </source>
</reference>
<evidence type="ECO:0000313" key="9">
    <source>
        <dbReference type="Proteomes" id="UP001633002"/>
    </source>
</evidence>
<accession>A0ABD3ID40</accession>
<sequence length="1056" mass="120769">MAKELCSLRLFMRSHSKKSVTDSSEGSSMMVPEPPLVSSATPQRQPLCPISDSDLNLLTPTQAEQSLPDSAATRATPKSKSDQPTPRAKAKLTFGGNEKYNHLENSERINRSLVNDTPEINALVNSRDKNRWDTHHSSSGLSGSLTSPPQVCHHAQQENITVDTASDLSTPSGGSKQSSPDNSQVSTGHGHQHVSKVQTLEASLEQAERKISEITRAVVAFEVAKDELEIERNRLMIASQEAAEICAQRQEEIYRLQSEVTEAEVREKVGLMVAKQKWEYEKDVTGQEIQDMKVEKEKLEVEMGQMIAKFLEKETLIYQCLEKRQETLDAARMQFSLLDEDLGDFEQLRSNLERDAADLEQTSSSTVKGLNQRGKEVNRLQLQLETFECQLKQAHDSFESLKAEIESERFRLVKEKDMVAEEKESLRQDYLTTHAELRERISVAESKFICSEEQLKSITRKLEELDSKRPEVELELAAVNEDGASAISNLKLREEELEELRARSHLLKSRHEEVEAKVLVLESLIQQYVKWEENWKSEKLRLVEKLKEVESMPVSLDQTAQGEDLECNILSASDKVPQVHIQRLKFQVENLERTIAVKDQTILSTKDEMEVATANLKEANLEIDKLQSEKDILKRTCHENALTILTLTLSLSRAEEEIYRKQLQVEAFEKEMLKVGEIVDDWEVKMLDVEKLWKMEKEELMKEIVSARLEAREKGLEAALLNQKFQETQVTLMETESVVNLLVRANERVKHTAQDLKLRILRESQEVWVQERDRLLEAVNCLRVEMDGRDQQVSLICEETAAEFSGILSIISSAQEEIALMRSKHEEEIQSLSDEMKNIRNHLLQGIPEWKELEIDTLRASSEQQHRRNVREVEVEKSFLSEQLDAAKVTVQLELTETEGLKANLVQLKEDFLKQENEAVLLRTKMMEFESKIQDLNQIIAQLSLEKNTAQERLSELETQMANTSANVQHLMEELEEGRFEAVNLELKLSERWGEGASEAQVGQLKTEVDELKSRLLVLDYSLTLAETELDDYLQRNKVLGLSEEIPSMNLYTRMI</sequence>
<dbReference type="GO" id="GO:0005524">
    <property type="term" value="F:ATP binding"/>
    <property type="evidence" value="ECO:0007669"/>
    <property type="project" value="UniProtKB-KW"/>
</dbReference>
<protein>
    <submittedName>
        <fullName evidence="8">Uncharacterized protein</fullName>
    </submittedName>
</protein>
<feature type="compositionally biased region" description="Basic and acidic residues" evidence="7">
    <location>
        <begin position="99"/>
        <end position="110"/>
    </location>
</feature>
<feature type="region of interest" description="Disordered" evidence="7">
    <location>
        <begin position="125"/>
        <end position="153"/>
    </location>
</feature>
<evidence type="ECO:0000313" key="8">
    <source>
        <dbReference type="EMBL" id="KAL3700310.1"/>
    </source>
</evidence>
<dbReference type="PANTHER" id="PTHR37739:SF8">
    <property type="entry name" value="KINESIN-LIKE PROTEIN KIN-12D"/>
    <property type="match status" value="1"/>
</dbReference>
<evidence type="ECO:0000256" key="5">
    <source>
        <dbReference type="ARBA" id="ARBA00023175"/>
    </source>
</evidence>
<keyword evidence="9" id="KW-1185">Reference proteome</keyword>
<feature type="compositionally biased region" description="Polar residues" evidence="7">
    <location>
        <begin position="53"/>
        <end position="68"/>
    </location>
</feature>
<dbReference type="InterPro" id="IPR044986">
    <property type="entry name" value="KIF15/KIN-12"/>
</dbReference>
<comment type="caution">
    <text evidence="8">The sequence shown here is derived from an EMBL/GenBank/DDBJ whole genome shotgun (WGS) entry which is preliminary data.</text>
</comment>
<dbReference type="Proteomes" id="UP001633002">
    <property type="component" value="Unassembled WGS sequence"/>
</dbReference>
<dbReference type="EMBL" id="JBJQOH010000001">
    <property type="protein sequence ID" value="KAL3700310.1"/>
    <property type="molecule type" value="Genomic_DNA"/>
</dbReference>
<dbReference type="GO" id="GO:0005874">
    <property type="term" value="C:microtubule"/>
    <property type="evidence" value="ECO:0007669"/>
    <property type="project" value="UniProtKB-KW"/>
</dbReference>
<feature type="compositionally biased region" description="Basic and acidic residues" evidence="7">
    <location>
        <begin position="126"/>
        <end position="136"/>
    </location>
</feature>
<evidence type="ECO:0000256" key="2">
    <source>
        <dbReference type="ARBA" id="ARBA00022741"/>
    </source>
</evidence>
<evidence type="ECO:0000256" key="7">
    <source>
        <dbReference type="SAM" id="MobiDB-lite"/>
    </source>
</evidence>
<keyword evidence="3" id="KW-0067">ATP-binding</keyword>
<feature type="coiled-coil region" evidence="6">
    <location>
        <begin position="282"/>
        <end position="309"/>
    </location>
</feature>
<organism evidence="8 9">
    <name type="scientific">Riccia sorocarpa</name>
    <dbReference type="NCBI Taxonomy" id="122646"/>
    <lineage>
        <taxon>Eukaryota</taxon>
        <taxon>Viridiplantae</taxon>
        <taxon>Streptophyta</taxon>
        <taxon>Embryophyta</taxon>
        <taxon>Marchantiophyta</taxon>
        <taxon>Marchantiopsida</taxon>
        <taxon>Marchantiidae</taxon>
        <taxon>Marchantiales</taxon>
        <taxon>Ricciaceae</taxon>
        <taxon>Riccia</taxon>
    </lineage>
</organism>
<keyword evidence="4 6" id="KW-0175">Coiled coil</keyword>
<evidence type="ECO:0000256" key="1">
    <source>
        <dbReference type="ARBA" id="ARBA00022701"/>
    </source>
</evidence>
<keyword evidence="1" id="KW-0493">Microtubule</keyword>